<dbReference type="Proteomes" id="UP001150907">
    <property type="component" value="Unassembled WGS sequence"/>
</dbReference>
<dbReference type="PANTHER" id="PTHR21506">
    <property type="entry name" value="COMPONENT OF OLIGOMERIC GOLGI COMPLEX 6"/>
    <property type="match status" value="1"/>
</dbReference>
<dbReference type="Pfam" id="PF06419">
    <property type="entry name" value="COG6_N"/>
    <property type="match status" value="1"/>
</dbReference>
<dbReference type="GO" id="GO:0000139">
    <property type="term" value="C:Golgi membrane"/>
    <property type="evidence" value="ECO:0007669"/>
    <property type="project" value="UniProtKB-SubCell"/>
</dbReference>
<dbReference type="GO" id="GO:0015031">
    <property type="term" value="P:protein transport"/>
    <property type="evidence" value="ECO:0007669"/>
    <property type="project" value="UniProtKB-KW"/>
</dbReference>
<evidence type="ECO:0000313" key="14">
    <source>
        <dbReference type="Proteomes" id="UP001150907"/>
    </source>
</evidence>
<evidence type="ECO:0000256" key="8">
    <source>
        <dbReference type="ARBA" id="ARBA00031348"/>
    </source>
</evidence>
<gene>
    <name evidence="13" type="primary">COG6</name>
    <name evidence="13" type="ORF">H4R26_004083</name>
</gene>
<keyword evidence="4 10" id="KW-0813">Transport</keyword>
<evidence type="ECO:0000256" key="9">
    <source>
        <dbReference type="ARBA" id="ARBA00043873"/>
    </source>
</evidence>
<comment type="function">
    <text evidence="10">Acts as component of the peripheral membrane COG complex that is involved in intra-Golgi protein trafficking. COG is located at the cis-Golgi, and regulates tethering of retrograde intra-Golgi vesicles and possibly a number of other membrane trafficking events.</text>
</comment>
<evidence type="ECO:0000256" key="6">
    <source>
        <dbReference type="ARBA" id="ARBA00023034"/>
    </source>
</evidence>
<evidence type="ECO:0000256" key="3">
    <source>
        <dbReference type="ARBA" id="ARBA00020973"/>
    </source>
</evidence>
<comment type="function">
    <text evidence="9">Acts as a component of the peripheral membrane COG complex that is involved in intra-Golgi protein trafficking. COG is located at the cis-Golgi, and regulates tethering of retrograde intra-Golgi vesicles and possibly a number of other membrane trafficking events.</text>
</comment>
<dbReference type="AlphaFoldDB" id="A0A9W8BA22"/>
<dbReference type="InterPro" id="IPR048368">
    <property type="entry name" value="COG6_N"/>
</dbReference>
<dbReference type="PANTHER" id="PTHR21506:SF0">
    <property type="entry name" value="CONSERVED OLIGOMERIC GOLGI COMPLEX SUBUNIT 6"/>
    <property type="match status" value="1"/>
</dbReference>
<dbReference type="GO" id="GO:0006891">
    <property type="term" value="P:intra-Golgi vesicle-mediated transport"/>
    <property type="evidence" value="ECO:0007669"/>
    <property type="project" value="UniProtKB-UniRule"/>
</dbReference>
<evidence type="ECO:0000256" key="5">
    <source>
        <dbReference type="ARBA" id="ARBA00022927"/>
    </source>
</evidence>
<evidence type="ECO:0000313" key="13">
    <source>
        <dbReference type="EMBL" id="KAJ2001539.1"/>
    </source>
</evidence>
<accession>A0A9W8BA22</accession>
<evidence type="ECO:0000256" key="1">
    <source>
        <dbReference type="ARBA" id="ARBA00004395"/>
    </source>
</evidence>
<evidence type="ECO:0000256" key="2">
    <source>
        <dbReference type="ARBA" id="ARBA00011023"/>
    </source>
</evidence>
<dbReference type="EMBL" id="JANBQF010000395">
    <property type="protein sequence ID" value="KAJ2001539.1"/>
    <property type="molecule type" value="Genomic_DNA"/>
</dbReference>
<evidence type="ECO:0000256" key="10">
    <source>
        <dbReference type="RuleBase" id="RU365075"/>
    </source>
</evidence>
<feature type="domain" description="Conserved oligomeric complex COG6 N-terminal" evidence="11">
    <location>
        <begin position="48"/>
        <end position="135"/>
    </location>
</feature>
<comment type="subunit">
    <text evidence="10">Component of the conserved oligomeric Golgi complex.</text>
</comment>
<dbReference type="SMART" id="SM01087">
    <property type="entry name" value="COG6"/>
    <property type="match status" value="1"/>
</dbReference>
<sequence>MLGRRVQQIVQQPLDGPSVRAALEALALCSDSNMEIRDVGETMRQRNSQLDAEFVQALGAVDGAFGALERSVNSLDAQCRALRATVNRALRCTAAAAEQAALLVDERRELRARLALAEEFMARFSLTDAETAQLSDRELSSDAYFGALDRVAVVRAECQKLSALPTQTAVNDLLRGLADQEEAANAAVLRWVVGCARDRLIRDLDPAFSAQLKKALRCLHAHPALFDAATGEIARARRDAVGRAFVAALVRGGPGGTPRPIEAHAGDALRYVGDMLAWAHQACASERELLDTLMGFEGVGESGRMLASALEAVARPLEMRVAQTVAEQTAPPALFRISALLAFYSDLFRALRLPADSPFMATVSAMCAGARDRLRGVLAAVLDAAVAAFDHVPPTLDAPQQLNSLVAVLGDILLLREDSVKQDDVVDNGVVADMLDRVRSEAQAVAMEGDSERLMPYERTIFELNVLAPLLDAANPHKSLHAWHAAATESCAALAGDLCRQLVDVLKAKSRLPFDSADSADSAGLELTAEQVEHFNRSLYDLDVTRLVTRLANQELARSVASRAVTLFVDNYSAFYSYVAASAKTLPAVLALLHTPETLSTLL</sequence>
<feature type="domain" description="Conserved Oligomeric Golgi complex subunit 6 C-terminal" evidence="12">
    <location>
        <begin position="167"/>
        <end position="603"/>
    </location>
</feature>
<evidence type="ECO:0000259" key="12">
    <source>
        <dbReference type="Pfam" id="PF20653"/>
    </source>
</evidence>
<comment type="subcellular location">
    <subcellularLocation>
        <location evidence="1 10">Golgi apparatus membrane</location>
        <topology evidence="1 10">Peripheral membrane protein</topology>
    </subcellularLocation>
</comment>
<keyword evidence="5 10" id="KW-0653">Protein transport</keyword>
<dbReference type="InterPro" id="IPR048369">
    <property type="entry name" value="COG6_C"/>
</dbReference>
<keyword evidence="6 10" id="KW-0333">Golgi apparatus</keyword>
<proteinExistence type="inferred from homology"/>
<evidence type="ECO:0000256" key="7">
    <source>
        <dbReference type="ARBA" id="ARBA00023136"/>
    </source>
</evidence>
<comment type="similarity">
    <text evidence="2 10">Belongs to the COG6 family.</text>
</comment>
<protein>
    <recommendedName>
        <fullName evidence="3 10">Conserved oligomeric Golgi complex subunit 6</fullName>
        <shortName evidence="10">COG complex subunit 6</shortName>
    </recommendedName>
    <alternativeName>
        <fullName evidence="8 10">Component of oligomeric Golgi complex 6</fullName>
    </alternativeName>
</protein>
<keyword evidence="14" id="KW-1185">Reference proteome</keyword>
<evidence type="ECO:0000256" key="4">
    <source>
        <dbReference type="ARBA" id="ARBA00022448"/>
    </source>
</evidence>
<organism evidence="13 14">
    <name type="scientific">Coemansia thaxteri</name>
    <dbReference type="NCBI Taxonomy" id="2663907"/>
    <lineage>
        <taxon>Eukaryota</taxon>
        <taxon>Fungi</taxon>
        <taxon>Fungi incertae sedis</taxon>
        <taxon>Zoopagomycota</taxon>
        <taxon>Kickxellomycotina</taxon>
        <taxon>Kickxellomycetes</taxon>
        <taxon>Kickxellales</taxon>
        <taxon>Kickxellaceae</taxon>
        <taxon>Coemansia</taxon>
    </lineage>
</organism>
<dbReference type="Pfam" id="PF20653">
    <property type="entry name" value="COG6_C"/>
    <property type="match status" value="1"/>
</dbReference>
<dbReference type="InterPro" id="IPR010490">
    <property type="entry name" value="COG6"/>
</dbReference>
<dbReference type="OrthoDB" id="272987at2759"/>
<name>A0A9W8BA22_9FUNG</name>
<comment type="caution">
    <text evidence="13">The sequence shown here is derived from an EMBL/GenBank/DDBJ whole genome shotgun (WGS) entry which is preliminary data.</text>
</comment>
<keyword evidence="7 10" id="KW-0472">Membrane</keyword>
<reference evidence="13" key="1">
    <citation type="submission" date="2022-07" db="EMBL/GenBank/DDBJ databases">
        <title>Phylogenomic reconstructions and comparative analyses of Kickxellomycotina fungi.</title>
        <authorList>
            <person name="Reynolds N.K."/>
            <person name="Stajich J.E."/>
            <person name="Barry K."/>
            <person name="Grigoriev I.V."/>
            <person name="Crous P."/>
            <person name="Smith M.E."/>
        </authorList>
    </citation>
    <scope>NUCLEOTIDE SEQUENCE</scope>
    <source>
        <strain evidence="13">IMI 214461</strain>
    </source>
</reference>
<evidence type="ECO:0000259" key="11">
    <source>
        <dbReference type="Pfam" id="PF06419"/>
    </source>
</evidence>
<dbReference type="GO" id="GO:0017119">
    <property type="term" value="C:Golgi transport complex"/>
    <property type="evidence" value="ECO:0007669"/>
    <property type="project" value="UniProtKB-UniRule"/>
</dbReference>